<dbReference type="Proteomes" id="UP001233172">
    <property type="component" value="Unassembled WGS sequence"/>
</dbReference>
<dbReference type="AlphaFoldDB" id="A0AAD8BL63"/>
<evidence type="ECO:0000256" key="4">
    <source>
        <dbReference type="ARBA" id="ARBA00022525"/>
    </source>
</evidence>
<dbReference type="PANTHER" id="PTHR10494:SF6">
    <property type="entry name" value="NOGGIN"/>
    <property type="match status" value="1"/>
</dbReference>
<dbReference type="GO" id="GO:0009953">
    <property type="term" value="P:dorsal/ventral pattern formation"/>
    <property type="evidence" value="ECO:0007669"/>
    <property type="project" value="TreeGrafter"/>
</dbReference>
<evidence type="ECO:0000256" key="5">
    <source>
        <dbReference type="ARBA" id="ARBA00022729"/>
    </source>
</evidence>
<keyword evidence="5 6" id="KW-0732">Signal</keyword>
<dbReference type="InterPro" id="IPR029034">
    <property type="entry name" value="Cystine-knot_cytokine"/>
</dbReference>
<dbReference type="EMBL" id="JASAOG010000060">
    <property type="protein sequence ID" value="KAK0056605.1"/>
    <property type="molecule type" value="Genomic_DNA"/>
</dbReference>
<evidence type="ECO:0000256" key="1">
    <source>
        <dbReference type="ARBA" id="ARBA00004613"/>
    </source>
</evidence>
<dbReference type="Pfam" id="PF05806">
    <property type="entry name" value="Noggin"/>
    <property type="match status" value="1"/>
</dbReference>
<keyword evidence="4" id="KW-0964">Secreted</keyword>
<dbReference type="PANTHER" id="PTHR10494">
    <property type="entry name" value="BONE MORPHOGENETIC PROTEIN INHIBITOR, NOGGIN"/>
    <property type="match status" value="1"/>
</dbReference>
<feature type="signal peptide" evidence="6">
    <location>
        <begin position="1"/>
        <end position="18"/>
    </location>
</feature>
<dbReference type="GO" id="GO:0030514">
    <property type="term" value="P:negative regulation of BMP signaling pathway"/>
    <property type="evidence" value="ECO:0007669"/>
    <property type="project" value="InterPro"/>
</dbReference>
<keyword evidence="3" id="KW-0217">Developmental protein</keyword>
<name>A0AAD8BL63_BIOPF</name>
<dbReference type="InterPro" id="IPR008717">
    <property type="entry name" value="Noggin"/>
</dbReference>
<dbReference type="SUPFAM" id="SSF57501">
    <property type="entry name" value="Cystine-knot cytokines"/>
    <property type="match status" value="1"/>
</dbReference>
<protein>
    <submittedName>
        <fullName evidence="7">Noggin</fullName>
    </submittedName>
</protein>
<evidence type="ECO:0000256" key="3">
    <source>
        <dbReference type="ARBA" id="ARBA00022473"/>
    </source>
</evidence>
<gene>
    <name evidence="7" type="ORF">Bpfe_013823</name>
</gene>
<feature type="non-terminal residue" evidence="7">
    <location>
        <position position="1"/>
    </location>
</feature>
<organism evidence="7 8">
    <name type="scientific">Biomphalaria pfeifferi</name>
    <name type="common">Bloodfluke planorb</name>
    <name type="synonym">Freshwater snail</name>
    <dbReference type="NCBI Taxonomy" id="112525"/>
    <lineage>
        <taxon>Eukaryota</taxon>
        <taxon>Metazoa</taxon>
        <taxon>Spiralia</taxon>
        <taxon>Lophotrochozoa</taxon>
        <taxon>Mollusca</taxon>
        <taxon>Gastropoda</taxon>
        <taxon>Heterobranchia</taxon>
        <taxon>Euthyneura</taxon>
        <taxon>Panpulmonata</taxon>
        <taxon>Hygrophila</taxon>
        <taxon>Lymnaeoidea</taxon>
        <taxon>Planorbidae</taxon>
        <taxon>Biomphalaria</taxon>
    </lineage>
</organism>
<evidence type="ECO:0000256" key="2">
    <source>
        <dbReference type="ARBA" id="ARBA00007480"/>
    </source>
</evidence>
<evidence type="ECO:0000256" key="6">
    <source>
        <dbReference type="SAM" id="SignalP"/>
    </source>
</evidence>
<reference evidence="7" key="2">
    <citation type="submission" date="2023-04" db="EMBL/GenBank/DDBJ databases">
        <authorList>
            <person name="Bu L."/>
            <person name="Lu L."/>
            <person name="Laidemitt M.R."/>
            <person name="Zhang S.M."/>
            <person name="Mutuku M."/>
            <person name="Mkoji G."/>
            <person name="Steinauer M."/>
            <person name="Loker E.S."/>
        </authorList>
    </citation>
    <scope>NUCLEOTIDE SEQUENCE</scope>
    <source>
        <strain evidence="7">KasaAsao</strain>
        <tissue evidence="7">Whole Snail</tissue>
    </source>
</reference>
<comment type="similarity">
    <text evidence="2">Belongs to the noggin family.</text>
</comment>
<feature type="chain" id="PRO_5042000279" evidence="6">
    <location>
        <begin position="19"/>
        <end position="211"/>
    </location>
</feature>
<evidence type="ECO:0000313" key="8">
    <source>
        <dbReference type="Proteomes" id="UP001233172"/>
    </source>
</evidence>
<comment type="subcellular location">
    <subcellularLocation>
        <location evidence="1">Secreted</location>
    </subcellularLocation>
</comment>
<keyword evidence="8" id="KW-1185">Reference proteome</keyword>
<dbReference type="GO" id="GO:0045596">
    <property type="term" value="P:negative regulation of cell differentiation"/>
    <property type="evidence" value="ECO:0007669"/>
    <property type="project" value="InterPro"/>
</dbReference>
<accession>A0AAD8BL63</accession>
<dbReference type="GO" id="GO:0005615">
    <property type="term" value="C:extracellular space"/>
    <property type="evidence" value="ECO:0007669"/>
    <property type="project" value="TreeGrafter"/>
</dbReference>
<proteinExistence type="inferred from homology"/>
<sequence>VMILLHLTYVLLMTVVEARKTDPRSLFALLKPGETHAVKSPPKTFDFQKPVLPDVNVKTLKEKLGSNFDMEFMSVEEPSSTPDHYPVKGRTTSRRPNFLKLLTGVSLGGGHKLKLKIDKRSRRKLTDYLRKYTACAVEFTWKKLGKQFFPQWFKEGRCPKRSCSIPPGMSCTPKEKTSKRLLHWRCEFNNKSKCDWTFREFSVVTKCSCTC</sequence>
<evidence type="ECO:0000313" key="7">
    <source>
        <dbReference type="EMBL" id="KAK0056605.1"/>
    </source>
</evidence>
<reference evidence="7" key="1">
    <citation type="journal article" date="2023" name="PLoS Negl. Trop. Dis.">
        <title>A genome sequence for Biomphalaria pfeifferi, the major vector snail for the human-infecting parasite Schistosoma mansoni.</title>
        <authorList>
            <person name="Bu L."/>
            <person name="Lu L."/>
            <person name="Laidemitt M.R."/>
            <person name="Zhang S.M."/>
            <person name="Mutuku M."/>
            <person name="Mkoji G."/>
            <person name="Steinauer M."/>
            <person name="Loker E.S."/>
        </authorList>
    </citation>
    <scope>NUCLEOTIDE SEQUENCE</scope>
    <source>
        <strain evidence="7">KasaAsao</strain>
    </source>
</reference>
<dbReference type="Gene3D" id="2.10.90.10">
    <property type="entry name" value="Cystine-knot cytokines"/>
    <property type="match status" value="1"/>
</dbReference>
<dbReference type="Gene3D" id="1.10.287.520">
    <property type="entry name" value="Helix hairpin bin"/>
    <property type="match status" value="1"/>
</dbReference>
<comment type="caution">
    <text evidence="7">The sequence shown here is derived from an EMBL/GenBank/DDBJ whole genome shotgun (WGS) entry which is preliminary data.</text>
</comment>